<organism evidence="1 2">
    <name type="scientific">Frigoriflavimonas asaccharolytica</name>
    <dbReference type="NCBI Taxonomy" id="2735899"/>
    <lineage>
        <taxon>Bacteria</taxon>
        <taxon>Pseudomonadati</taxon>
        <taxon>Bacteroidota</taxon>
        <taxon>Flavobacteriia</taxon>
        <taxon>Flavobacteriales</taxon>
        <taxon>Weeksellaceae</taxon>
        <taxon>Frigoriflavimonas</taxon>
    </lineage>
</organism>
<reference evidence="1" key="1">
    <citation type="submission" date="2020-05" db="EMBL/GenBank/DDBJ databases">
        <title>Genomic Encyclopedia of Type Strains, Phase IV (KMG-V): Genome sequencing to study the core and pangenomes of soil and plant-associated prokaryotes.</title>
        <authorList>
            <person name="Whitman W."/>
        </authorList>
    </citation>
    <scope>NUCLEOTIDE SEQUENCE</scope>
    <source>
        <strain evidence="1">16F</strain>
    </source>
</reference>
<protein>
    <submittedName>
        <fullName evidence="1">Uncharacterized protein</fullName>
    </submittedName>
</protein>
<name>A0A8J8K9M1_9FLAO</name>
<dbReference type="RefSeq" id="WP_173780471.1">
    <property type="nucleotide sequence ID" value="NZ_JABSNO010000032.1"/>
</dbReference>
<evidence type="ECO:0000313" key="1">
    <source>
        <dbReference type="EMBL" id="NRS93933.1"/>
    </source>
</evidence>
<comment type="caution">
    <text evidence="1">The sequence shown here is derived from an EMBL/GenBank/DDBJ whole genome shotgun (WGS) entry which is preliminary data.</text>
</comment>
<proteinExistence type="predicted"/>
<keyword evidence="2" id="KW-1185">Reference proteome</keyword>
<dbReference type="Proteomes" id="UP000610746">
    <property type="component" value="Unassembled WGS sequence"/>
</dbReference>
<sequence length="96" mass="11441">MKKIVLIISLMIFNMVLSQQSDYERKSKYLDSVVSKSDTIFLVFNKEINFVQSEVPIYEHQIDIHKFKKFERIIFDTLKDGRIVPKNLPGEYDRQI</sequence>
<dbReference type="EMBL" id="JABSNO010000032">
    <property type="protein sequence ID" value="NRS93933.1"/>
    <property type="molecule type" value="Genomic_DNA"/>
</dbReference>
<dbReference type="AlphaFoldDB" id="A0A8J8K9M1"/>
<gene>
    <name evidence="1" type="ORF">HNQ03_003025</name>
</gene>
<evidence type="ECO:0000313" key="2">
    <source>
        <dbReference type="Proteomes" id="UP000610746"/>
    </source>
</evidence>
<accession>A0A8J8K9M1</accession>